<protein>
    <submittedName>
        <fullName evidence="2">Uncharacterized protein</fullName>
    </submittedName>
</protein>
<feature type="signal peptide" evidence="1">
    <location>
        <begin position="1"/>
        <end position="23"/>
    </location>
</feature>
<dbReference type="Proteomes" id="UP001559025">
    <property type="component" value="Unassembled WGS sequence"/>
</dbReference>
<proteinExistence type="predicted"/>
<evidence type="ECO:0000313" key="2">
    <source>
        <dbReference type="EMBL" id="MEX4005920.1"/>
    </source>
</evidence>
<sequence>MRKICLAIGAGVLAVMASGAAVAGDYRDRVHADSFGNLVIYSHAGHQRILVGMGHVAESYNLTGSYYEPEEPQVVYLDEERDMQQIRHCSRPPYVWKGRDRMYGLPEGVVPQAPLVCR</sequence>
<evidence type="ECO:0000256" key="1">
    <source>
        <dbReference type="SAM" id="SignalP"/>
    </source>
</evidence>
<keyword evidence="3" id="KW-1185">Reference proteome</keyword>
<comment type="caution">
    <text evidence="2">The sequence shown here is derived from an EMBL/GenBank/DDBJ whole genome shotgun (WGS) entry which is preliminary data.</text>
</comment>
<dbReference type="RefSeq" id="WP_368801328.1">
    <property type="nucleotide sequence ID" value="NZ_JAZHFV010000001.1"/>
</dbReference>
<reference evidence="2 3" key="1">
    <citation type="submission" date="2024-01" db="EMBL/GenBank/DDBJ databases">
        <title>New evidence supports the origin of RcGTA from prophage.</title>
        <authorList>
            <person name="Xu Y."/>
            <person name="Liu B."/>
            <person name="Chen F."/>
        </authorList>
    </citation>
    <scope>NUCLEOTIDE SEQUENCE [LARGE SCALE GENOMIC DNA]</scope>
    <source>
        <strain evidence="2 3">CBW1107-2</strain>
    </source>
</reference>
<dbReference type="EMBL" id="JAZHFV010000001">
    <property type="protein sequence ID" value="MEX4005920.1"/>
    <property type="molecule type" value="Genomic_DNA"/>
</dbReference>
<feature type="chain" id="PRO_5046514984" evidence="1">
    <location>
        <begin position="24"/>
        <end position="118"/>
    </location>
</feature>
<accession>A0ABV3WMR0</accession>
<evidence type="ECO:0000313" key="3">
    <source>
        <dbReference type="Proteomes" id="UP001559025"/>
    </source>
</evidence>
<name>A0ABV3WMR0_9HYPH</name>
<gene>
    <name evidence="2" type="ORF">V1479_01315</name>
</gene>
<keyword evidence="1" id="KW-0732">Signal</keyword>
<organism evidence="2 3">
    <name type="scientific">Neoaquamicrobium sediminum</name>
    <dbReference type="NCBI Taxonomy" id="1849104"/>
    <lineage>
        <taxon>Bacteria</taxon>
        <taxon>Pseudomonadati</taxon>
        <taxon>Pseudomonadota</taxon>
        <taxon>Alphaproteobacteria</taxon>
        <taxon>Hyphomicrobiales</taxon>
        <taxon>Phyllobacteriaceae</taxon>
        <taxon>Neoaquamicrobium</taxon>
    </lineage>
</organism>